<dbReference type="InterPro" id="IPR056288">
    <property type="entry name" value="CEP76_C"/>
</dbReference>
<feature type="region of interest" description="Disordered" evidence="3">
    <location>
        <begin position="1"/>
        <end position="43"/>
    </location>
</feature>
<gene>
    <name evidence="8" type="ORF">QSP1433_LOCUS11063</name>
</gene>
<feature type="domain" description="Centrosomal protein of 76 kDa C-terminal" evidence="5">
    <location>
        <begin position="576"/>
        <end position="710"/>
    </location>
</feature>
<evidence type="ECO:0000259" key="4">
    <source>
        <dbReference type="Pfam" id="PF15627"/>
    </source>
</evidence>
<reference evidence="8" key="1">
    <citation type="submission" date="2021-01" db="EMBL/GenBank/DDBJ databases">
        <authorList>
            <person name="Corre E."/>
            <person name="Pelletier E."/>
            <person name="Niang G."/>
            <person name="Scheremetjew M."/>
            <person name="Finn R."/>
            <person name="Kale V."/>
            <person name="Holt S."/>
            <person name="Cochrane G."/>
            <person name="Meng A."/>
            <person name="Brown T."/>
            <person name="Cohen L."/>
        </authorList>
    </citation>
    <scope>NUCLEOTIDE SEQUENCE</scope>
    <source>
        <strain evidence="8">NY070348D</strain>
    </source>
</reference>
<protein>
    <recommendedName>
        <fullName evidence="9">CEP76 C2 domain-containing protein</fullName>
    </recommendedName>
</protein>
<evidence type="ECO:0000259" key="6">
    <source>
        <dbReference type="Pfam" id="PF24654"/>
    </source>
</evidence>
<keyword evidence="2" id="KW-0963">Cytoplasm</keyword>
<evidence type="ECO:0000259" key="5">
    <source>
        <dbReference type="Pfam" id="PF24652"/>
    </source>
</evidence>
<dbReference type="PANTHER" id="PTHR46436:SF1">
    <property type="entry name" value="CENTROSOMAL PROTEIN OF 76 KDA"/>
    <property type="match status" value="1"/>
</dbReference>
<evidence type="ECO:0000313" key="8">
    <source>
        <dbReference type="EMBL" id="CAD9691648.1"/>
    </source>
</evidence>
<accession>A0A7S2S781</accession>
<dbReference type="PANTHER" id="PTHR46436">
    <property type="entry name" value="CENTROSOMAL PROTEIN OF 76 KDA"/>
    <property type="match status" value="1"/>
</dbReference>
<feature type="compositionally biased region" description="Basic and acidic residues" evidence="3">
    <location>
        <begin position="28"/>
        <end position="43"/>
    </location>
</feature>
<feature type="domain" description="CEP76 C2" evidence="4">
    <location>
        <begin position="135"/>
        <end position="308"/>
    </location>
</feature>
<dbReference type="InterPro" id="IPR052299">
    <property type="entry name" value="CEP76"/>
</dbReference>
<organism evidence="8">
    <name type="scientific">Mucochytrium quahogii</name>
    <dbReference type="NCBI Taxonomy" id="96639"/>
    <lineage>
        <taxon>Eukaryota</taxon>
        <taxon>Sar</taxon>
        <taxon>Stramenopiles</taxon>
        <taxon>Bigyra</taxon>
        <taxon>Labyrinthulomycetes</taxon>
        <taxon>Thraustochytrida</taxon>
        <taxon>Thraustochytriidae</taxon>
        <taxon>Mucochytrium</taxon>
    </lineage>
</organism>
<dbReference type="EMBL" id="HBHK01017493">
    <property type="protein sequence ID" value="CAD9691648.1"/>
    <property type="molecule type" value="Transcribed_RNA"/>
</dbReference>
<evidence type="ECO:0000256" key="2">
    <source>
        <dbReference type="ARBA" id="ARBA00022490"/>
    </source>
</evidence>
<dbReference type="Pfam" id="PF24652">
    <property type="entry name" value="CEP76_C"/>
    <property type="match status" value="1"/>
</dbReference>
<dbReference type="InterPro" id="IPR056290">
    <property type="entry name" value="CEPT76/DRC7_peptidase-like_dom"/>
</dbReference>
<dbReference type="GO" id="GO:0005813">
    <property type="term" value="C:centrosome"/>
    <property type="evidence" value="ECO:0007669"/>
    <property type="project" value="UniProtKB-SubCell"/>
</dbReference>
<dbReference type="Pfam" id="PF15627">
    <property type="entry name" value="CEP76-C2"/>
    <property type="match status" value="1"/>
</dbReference>
<feature type="domain" description="CEP76 N-terminal" evidence="6">
    <location>
        <begin position="66"/>
        <end position="110"/>
    </location>
</feature>
<dbReference type="Pfam" id="PF24656">
    <property type="entry name" value="CEPT76_peptidase"/>
    <property type="match status" value="1"/>
</dbReference>
<feature type="domain" description="CEP76/DRC7 peptidase-like" evidence="7">
    <location>
        <begin position="417"/>
        <end position="551"/>
    </location>
</feature>
<dbReference type="Pfam" id="PF24654">
    <property type="entry name" value="CEP76_N"/>
    <property type="match status" value="1"/>
</dbReference>
<evidence type="ECO:0000256" key="1">
    <source>
        <dbReference type="ARBA" id="ARBA00004300"/>
    </source>
</evidence>
<evidence type="ECO:0000256" key="3">
    <source>
        <dbReference type="SAM" id="MobiDB-lite"/>
    </source>
</evidence>
<comment type="subcellular location">
    <subcellularLocation>
        <location evidence="1">Cytoplasm</location>
        <location evidence="1">Cytoskeleton</location>
        <location evidence="1">Microtubule organizing center</location>
        <location evidence="1">Centrosome</location>
    </subcellularLocation>
</comment>
<dbReference type="InterPro" id="IPR056289">
    <property type="entry name" value="CEP76_N"/>
</dbReference>
<dbReference type="InterPro" id="IPR028926">
    <property type="entry name" value="CEP76-C2"/>
</dbReference>
<dbReference type="AlphaFoldDB" id="A0A7S2S781"/>
<name>A0A7S2S781_9STRA</name>
<proteinExistence type="predicted"/>
<dbReference type="Gene3D" id="3.10.620.30">
    <property type="match status" value="1"/>
</dbReference>
<evidence type="ECO:0008006" key="9">
    <source>
        <dbReference type="Google" id="ProtNLM"/>
    </source>
</evidence>
<sequence length="712" mass="80838">MEDGSAVNGGSVTGVEEEEGPVVDTVFDQEKEGRKEEEDVREEQNVNLVTEKRVEQVKDEINVDTLKRLIDSHLRKNNIYGEIRRFVNEFGNQEGKDVFDTIKEKDIIHKVIDSLGSQKDDVLKTNKHVEEGSSVDPGKQYLLVKIVGGHAFAIDSDPKKSMYKICLHYGDQRFESAAVEGSEDPSFDASFLVRLSDRFSLAGKGAGNFETQVKGMRRLLLSGRDDVKNDGKSHEDRGELNMLHIVIIRILEDDNSREIVASHMLEWRKILCKNGGASVVVELRGIGPTAKVRIPVGMLDLRLDLVPSVVGDTSVLLSERDVDMTLETESRAIARSHRRFCEYARVWWKEYIETNQSFRGRCVKIFVENEWGEHVPACTMVRPLRAGRLLDSPRHAARFVSLLPYIHEESVGGGRLEIWHTVHSILCRRQGDVEDHALLLCSFLLGFGLDAYVCIGLIDDDENPGGEKEHVWVVSLSGKANRQVLFWESLTGQTLDRQTLVGRDGAKPNCPYRRVDCVFNHRTFYANKQLKESRVSGCNFNFADDLQWKAMDERLIQSLSWNRSCPLRESRLDVFEVAARIENELKGLIESERAEQHGLSTSWDEDLGYYLSPALSAYESERCTGVLSGNKEFQAVIKRHIPQGHSFKGYPTMFNHLNACKMLHSFRLNPVPKDIIQTRADHCHLALRVRVFAFPDSIYAVWVMFAVRYRGS</sequence>
<evidence type="ECO:0000259" key="7">
    <source>
        <dbReference type="Pfam" id="PF24656"/>
    </source>
</evidence>